<dbReference type="PROSITE" id="PS50052">
    <property type="entry name" value="GUANYLATE_KINASE_2"/>
    <property type="match status" value="1"/>
</dbReference>
<evidence type="ECO:0000256" key="8">
    <source>
        <dbReference type="ARBA" id="ARBA00030128"/>
    </source>
</evidence>
<dbReference type="InterPro" id="IPR008144">
    <property type="entry name" value="Guanylate_kin-like_dom"/>
</dbReference>
<evidence type="ECO:0000313" key="10">
    <source>
        <dbReference type="EMBL" id="KAF2809502.1"/>
    </source>
</evidence>
<keyword evidence="4" id="KW-0808">Transferase</keyword>
<dbReference type="InterPro" id="IPR017665">
    <property type="entry name" value="Guanylate_kinase"/>
</dbReference>
<reference evidence="10 12" key="1">
    <citation type="journal article" date="2020" name="Stud. Mycol.">
        <title>101 Dothideomycetes genomes: a test case for predicting lifestyles and emergence of pathogens.</title>
        <authorList>
            <person name="Haridas S."/>
            <person name="Albert R."/>
            <person name="Binder M."/>
            <person name="Bloem J."/>
            <person name="Labutti K."/>
            <person name="Salamov A."/>
            <person name="Andreopoulos B."/>
            <person name="Baker S."/>
            <person name="Barry K."/>
            <person name="Bills G."/>
            <person name="Bluhm B."/>
            <person name="Cannon C."/>
            <person name="Castanera R."/>
            <person name="Culley D."/>
            <person name="Daum C."/>
            <person name="Ezra D."/>
            <person name="Gonzalez J."/>
            <person name="Henrissat B."/>
            <person name="Kuo A."/>
            <person name="Liang C."/>
            <person name="Lipzen A."/>
            <person name="Lutzoni F."/>
            <person name="Magnuson J."/>
            <person name="Mondo S."/>
            <person name="Nolan M."/>
            <person name="Ohm R."/>
            <person name="Pangilinan J."/>
            <person name="Park H.-J."/>
            <person name="Ramirez L."/>
            <person name="Alfaro M."/>
            <person name="Sun H."/>
            <person name="Tritt A."/>
            <person name="Yoshinaga Y."/>
            <person name="Zwiers L.-H."/>
            <person name="Turgeon B."/>
            <person name="Goodwin S."/>
            <person name="Spatafora J."/>
            <person name="Crous P."/>
            <person name="Grigoriev I."/>
        </authorList>
    </citation>
    <scope>NUCLEOTIDE SEQUENCE</scope>
    <source>
        <strain evidence="10 12">CBS 304.34</strain>
    </source>
</reference>
<dbReference type="Proteomes" id="UP000504636">
    <property type="component" value="Unplaced"/>
</dbReference>
<dbReference type="InterPro" id="IPR020590">
    <property type="entry name" value="Guanylate_kinase_CS"/>
</dbReference>
<evidence type="ECO:0000256" key="3">
    <source>
        <dbReference type="ARBA" id="ARBA00016296"/>
    </source>
</evidence>
<evidence type="ECO:0000256" key="1">
    <source>
        <dbReference type="ARBA" id="ARBA00005790"/>
    </source>
</evidence>
<dbReference type="Pfam" id="PF00625">
    <property type="entry name" value="Guanylate_kin"/>
    <property type="match status" value="1"/>
</dbReference>
<dbReference type="CDD" id="cd00071">
    <property type="entry name" value="GMPK"/>
    <property type="match status" value="1"/>
</dbReference>
<organism evidence="10">
    <name type="scientific">Mytilinidion resinicola</name>
    <dbReference type="NCBI Taxonomy" id="574789"/>
    <lineage>
        <taxon>Eukaryota</taxon>
        <taxon>Fungi</taxon>
        <taxon>Dikarya</taxon>
        <taxon>Ascomycota</taxon>
        <taxon>Pezizomycotina</taxon>
        <taxon>Dothideomycetes</taxon>
        <taxon>Pleosporomycetidae</taxon>
        <taxon>Mytilinidiales</taxon>
        <taxon>Mytilinidiaceae</taxon>
        <taxon>Mytilinidion</taxon>
    </lineage>
</organism>
<dbReference type="EC" id="2.7.4.8" evidence="2"/>
<dbReference type="GO" id="GO:0005829">
    <property type="term" value="C:cytosol"/>
    <property type="evidence" value="ECO:0007669"/>
    <property type="project" value="TreeGrafter"/>
</dbReference>
<reference evidence="12" key="3">
    <citation type="submission" date="2025-04" db="UniProtKB">
        <authorList>
            <consortium name="RefSeq"/>
        </authorList>
    </citation>
    <scope>IDENTIFICATION</scope>
    <source>
        <strain evidence="12">CBS 304.34</strain>
    </source>
</reference>
<evidence type="ECO:0000259" key="9">
    <source>
        <dbReference type="PROSITE" id="PS50052"/>
    </source>
</evidence>
<dbReference type="NCBIfam" id="TIGR03263">
    <property type="entry name" value="guanyl_kin"/>
    <property type="match status" value="1"/>
</dbReference>
<gene>
    <name evidence="10 12" type="ORF">BDZ99DRAFT_29527</name>
</gene>
<dbReference type="GO" id="GO:0005524">
    <property type="term" value="F:ATP binding"/>
    <property type="evidence" value="ECO:0007669"/>
    <property type="project" value="UniProtKB-KW"/>
</dbReference>
<dbReference type="PROSITE" id="PS00856">
    <property type="entry name" value="GUANYLATE_KINASE_1"/>
    <property type="match status" value="1"/>
</dbReference>
<proteinExistence type="inferred from homology"/>
<evidence type="ECO:0000256" key="5">
    <source>
        <dbReference type="ARBA" id="ARBA00022741"/>
    </source>
</evidence>
<reference evidence="12" key="2">
    <citation type="submission" date="2020-04" db="EMBL/GenBank/DDBJ databases">
        <authorList>
            <consortium name="NCBI Genome Project"/>
        </authorList>
    </citation>
    <scope>NUCLEOTIDE SEQUENCE</scope>
    <source>
        <strain evidence="12">CBS 304.34</strain>
    </source>
</reference>
<dbReference type="InterPro" id="IPR027417">
    <property type="entry name" value="P-loop_NTPase"/>
</dbReference>
<dbReference type="PANTHER" id="PTHR23117">
    <property type="entry name" value="GUANYLATE KINASE-RELATED"/>
    <property type="match status" value="1"/>
</dbReference>
<dbReference type="PANTHER" id="PTHR23117:SF13">
    <property type="entry name" value="GUANYLATE KINASE"/>
    <property type="match status" value="1"/>
</dbReference>
<dbReference type="FunFam" id="3.40.50.300:FF:000776">
    <property type="entry name" value="Guanylate kinase 2"/>
    <property type="match status" value="1"/>
</dbReference>
<dbReference type="GeneID" id="54455024"/>
<evidence type="ECO:0000256" key="6">
    <source>
        <dbReference type="ARBA" id="ARBA00022777"/>
    </source>
</evidence>
<dbReference type="AlphaFoldDB" id="A0A6A6YKV1"/>
<keyword evidence="5" id="KW-0547">Nucleotide-binding</keyword>
<accession>A0A6A6YKV1</accession>
<dbReference type="SMART" id="SM00072">
    <property type="entry name" value="GuKc"/>
    <property type="match status" value="1"/>
</dbReference>
<evidence type="ECO:0000256" key="2">
    <source>
        <dbReference type="ARBA" id="ARBA00012961"/>
    </source>
</evidence>
<name>A0A6A6YKV1_9PEZI</name>
<sequence>MPLSLPKSPILKKRLCSSTSISFKAQNTTHTVRAQGYITHPSSPKRAFNRILTSPTSLTSSSFHRSRAFTNSFILHKPFNSSIPPTMAPIDPMDSTTPPQIDRAALAAHQPIVISGPSGSGKSTILKRLFDEHKGKFGFSVSHTTRSPRAHEKDGEDYHFVTREFFNDLVKKGGFIESATFGGNSYGTSIAAVQKIAEEGKVCILDIEMEGVKQVASHPFFPKPKFLFLQPPSLEVLETRLRGRGTDHEDAVIKRLNQAKVEMAFAKSGEAPHDKVVINDDLDRAYEEVRKCIVEGEWDDKEETKKD</sequence>
<evidence type="ECO:0000313" key="12">
    <source>
        <dbReference type="RefSeq" id="XP_033576466.1"/>
    </source>
</evidence>
<comment type="similarity">
    <text evidence="1">Belongs to the guanylate kinase family.</text>
</comment>
<dbReference type="GO" id="GO:0004385">
    <property type="term" value="F:GMP kinase activity"/>
    <property type="evidence" value="ECO:0007669"/>
    <property type="project" value="UniProtKB-EC"/>
</dbReference>
<keyword evidence="11" id="KW-1185">Reference proteome</keyword>
<evidence type="ECO:0000313" key="11">
    <source>
        <dbReference type="Proteomes" id="UP000504636"/>
    </source>
</evidence>
<dbReference type="Gene3D" id="3.40.50.300">
    <property type="entry name" value="P-loop containing nucleotide triphosphate hydrolases"/>
    <property type="match status" value="1"/>
</dbReference>
<evidence type="ECO:0000256" key="7">
    <source>
        <dbReference type="ARBA" id="ARBA00022840"/>
    </source>
</evidence>
<dbReference type="RefSeq" id="XP_033576466.1">
    <property type="nucleotide sequence ID" value="XM_033714131.1"/>
</dbReference>
<keyword evidence="7" id="KW-0067">ATP-binding</keyword>
<dbReference type="SUPFAM" id="SSF52540">
    <property type="entry name" value="P-loop containing nucleoside triphosphate hydrolases"/>
    <property type="match status" value="1"/>
</dbReference>
<keyword evidence="6 10" id="KW-0418">Kinase</keyword>
<evidence type="ECO:0000256" key="4">
    <source>
        <dbReference type="ARBA" id="ARBA00022679"/>
    </source>
</evidence>
<dbReference type="EMBL" id="MU003701">
    <property type="protein sequence ID" value="KAF2809502.1"/>
    <property type="molecule type" value="Genomic_DNA"/>
</dbReference>
<protein>
    <recommendedName>
        <fullName evidence="3">Guanylate kinase</fullName>
        <ecNumber evidence="2">2.7.4.8</ecNumber>
    </recommendedName>
    <alternativeName>
        <fullName evidence="8">GMP kinase</fullName>
    </alternativeName>
</protein>
<dbReference type="InterPro" id="IPR008145">
    <property type="entry name" value="GK/Ca_channel_bsu"/>
</dbReference>
<feature type="domain" description="Guanylate kinase-like" evidence="9">
    <location>
        <begin position="109"/>
        <end position="294"/>
    </location>
</feature>
<dbReference type="OrthoDB" id="6334211at2759"/>